<comment type="subcellular location">
    <subcellularLocation>
        <location evidence="1">Membrane</location>
        <topology evidence="1">Single-pass type I membrane protein</topology>
    </subcellularLocation>
</comment>
<feature type="chain" id="PRO_5019843047" evidence="10">
    <location>
        <begin position="24"/>
        <end position="295"/>
    </location>
</feature>
<dbReference type="AlphaFoldDB" id="A0A498N509"/>
<keyword evidence="13" id="KW-1185">Reference proteome</keyword>
<evidence type="ECO:0000256" key="8">
    <source>
        <dbReference type="ARBA" id="ARBA00023319"/>
    </source>
</evidence>
<feature type="signal peptide" evidence="10">
    <location>
        <begin position="1"/>
        <end position="23"/>
    </location>
</feature>
<dbReference type="InterPro" id="IPR036179">
    <property type="entry name" value="Ig-like_dom_sf"/>
</dbReference>
<keyword evidence="3 10" id="KW-0732">Signal</keyword>
<accession>A0A498N509</accession>
<evidence type="ECO:0000256" key="10">
    <source>
        <dbReference type="SAM" id="SignalP"/>
    </source>
</evidence>
<gene>
    <name evidence="12" type="ORF">ROHU_036360</name>
</gene>
<keyword evidence="6" id="KW-1015">Disulfide bond</keyword>
<reference evidence="12 13" key="1">
    <citation type="submission" date="2018-03" db="EMBL/GenBank/DDBJ databases">
        <title>Draft genome sequence of Rohu Carp (Labeo rohita).</title>
        <authorList>
            <person name="Das P."/>
            <person name="Kushwaha B."/>
            <person name="Joshi C.G."/>
            <person name="Kumar D."/>
            <person name="Nagpure N.S."/>
            <person name="Sahoo L."/>
            <person name="Das S.P."/>
            <person name="Bit A."/>
            <person name="Patnaik S."/>
            <person name="Meher P.K."/>
            <person name="Jayasankar P."/>
            <person name="Koringa P.G."/>
            <person name="Patel N.V."/>
            <person name="Hinsu A.T."/>
            <person name="Kumar R."/>
            <person name="Pandey M."/>
            <person name="Agarwal S."/>
            <person name="Srivastava S."/>
            <person name="Singh M."/>
            <person name="Iquebal M.A."/>
            <person name="Jaiswal S."/>
            <person name="Angadi U.B."/>
            <person name="Kumar N."/>
            <person name="Raza M."/>
            <person name="Shah T.M."/>
            <person name="Rai A."/>
            <person name="Jena J.K."/>
        </authorList>
    </citation>
    <scope>NUCLEOTIDE SEQUENCE [LARGE SCALE GENOMIC DNA]</scope>
    <source>
        <strain evidence="12">DASCIFA01</strain>
        <tissue evidence="12">Testis</tissue>
    </source>
</reference>
<keyword evidence="8" id="KW-0393">Immunoglobulin domain</keyword>
<dbReference type="STRING" id="84645.A0A498N509"/>
<keyword evidence="2 9" id="KW-0812">Transmembrane</keyword>
<dbReference type="InterPro" id="IPR013783">
    <property type="entry name" value="Ig-like_fold"/>
</dbReference>
<comment type="caution">
    <text evidence="12">The sequence shown here is derived from an EMBL/GenBank/DDBJ whole genome shotgun (WGS) entry which is preliminary data.</text>
</comment>
<dbReference type="SUPFAM" id="SSF48726">
    <property type="entry name" value="Immunoglobulin"/>
    <property type="match status" value="1"/>
</dbReference>
<feature type="domain" description="Immunoglobulin V-set" evidence="11">
    <location>
        <begin position="86"/>
        <end position="189"/>
    </location>
</feature>
<dbReference type="Pfam" id="PF07686">
    <property type="entry name" value="V-set"/>
    <property type="match status" value="1"/>
</dbReference>
<feature type="transmembrane region" description="Helical" evidence="9">
    <location>
        <begin position="52"/>
        <end position="75"/>
    </location>
</feature>
<keyword evidence="7" id="KW-0325">Glycoprotein</keyword>
<dbReference type="PANTHER" id="PTHR11494">
    <property type="entry name" value="CYTOTOXIC T-LYMPHOCYTE PROTEIN"/>
    <property type="match status" value="1"/>
</dbReference>
<dbReference type="InterPro" id="IPR040216">
    <property type="entry name" value="CTLA4/CD28"/>
</dbReference>
<evidence type="ECO:0000256" key="7">
    <source>
        <dbReference type="ARBA" id="ARBA00023180"/>
    </source>
</evidence>
<protein>
    <submittedName>
        <fullName evidence="12">T-cell-specific surface glyco CD28-like protein</fullName>
    </submittedName>
</protein>
<evidence type="ECO:0000256" key="5">
    <source>
        <dbReference type="ARBA" id="ARBA00023136"/>
    </source>
</evidence>
<evidence type="ECO:0000313" key="13">
    <source>
        <dbReference type="Proteomes" id="UP000290572"/>
    </source>
</evidence>
<evidence type="ECO:0000256" key="2">
    <source>
        <dbReference type="ARBA" id="ARBA00022692"/>
    </source>
</evidence>
<name>A0A498N509_LABRO</name>
<proteinExistence type="predicted"/>
<dbReference type="GO" id="GO:0009897">
    <property type="term" value="C:external side of plasma membrane"/>
    <property type="evidence" value="ECO:0007669"/>
    <property type="project" value="TreeGrafter"/>
</dbReference>
<evidence type="ECO:0000313" key="12">
    <source>
        <dbReference type="EMBL" id="RXN28120.1"/>
    </source>
</evidence>
<organism evidence="12 13">
    <name type="scientific">Labeo rohita</name>
    <name type="common">Indian major carp</name>
    <name type="synonym">Cyprinus rohita</name>
    <dbReference type="NCBI Taxonomy" id="84645"/>
    <lineage>
        <taxon>Eukaryota</taxon>
        <taxon>Metazoa</taxon>
        <taxon>Chordata</taxon>
        <taxon>Craniata</taxon>
        <taxon>Vertebrata</taxon>
        <taxon>Euteleostomi</taxon>
        <taxon>Actinopterygii</taxon>
        <taxon>Neopterygii</taxon>
        <taxon>Teleostei</taxon>
        <taxon>Ostariophysi</taxon>
        <taxon>Cypriniformes</taxon>
        <taxon>Cyprinidae</taxon>
        <taxon>Labeoninae</taxon>
        <taxon>Labeonini</taxon>
        <taxon>Labeo</taxon>
    </lineage>
</organism>
<dbReference type="GO" id="GO:0050852">
    <property type="term" value="P:T cell receptor signaling pathway"/>
    <property type="evidence" value="ECO:0007669"/>
    <property type="project" value="TreeGrafter"/>
</dbReference>
<dbReference type="GO" id="GO:0042129">
    <property type="term" value="P:regulation of T cell proliferation"/>
    <property type="evidence" value="ECO:0007669"/>
    <property type="project" value="InterPro"/>
</dbReference>
<keyword evidence="4 9" id="KW-1133">Transmembrane helix</keyword>
<dbReference type="InterPro" id="IPR013106">
    <property type="entry name" value="Ig_V-set"/>
</dbReference>
<dbReference type="PANTHER" id="PTHR11494:SF8">
    <property type="entry name" value="CYTOTOXIC T-LYMPHOCYTE PROTEIN 4"/>
    <property type="match status" value="1"/>
</dbReference>
<evidence type="ECO:0000256" key="1">
    <source>
        <dbReference type="ARBA" id="ARBA00004479"/>
    </source>
</evidence>
<dbReference type="FunFam" id="2.60.40.10:FF:000874">
    <property type="entry name" value="Inducible T-cell costimulator"/>
    <property type="match status" value="1"/>
</dbReference>
<evidence type="ECO:0000256" key="3">
    <source>
        <dbReference type="ARBA" id="ARBA00022729"/>
    </source>
</evidence>
<dbReference type="Gene3D" id="2.60.40.10">
    <property type="entry name" value="Immunoglobulins"/>
    <property type="match status" value="1"/>
</dbReference>
<dbReference type="Proteomes" id="UP000290572">
    <property type="component" value="Unassembled WGS sequence"/>
</dbReference>
<sequence>MLEQMIIAMAILLAIFHAELTESSSSCFFDKDALPPINHLSSPVTCPTDQTLPLSVGCGVIFLYNVFITVFSYYLRVTLHVSQPYRAVGKEGEVPLRCSFTSTLKPEEMQVSLYKGLHGPERICSAYVNLSEPSFTTNGTINCRGNISSGRVDMIVAGLRGNDTDFYRCEIEILFPPPYLRRVGNGTVVYIQETPICPTASTPSQIQSQSQTSEREAVINDVGPLPLLYAILIITFCSLIVQDKNMESSDTLTYVPMQRNVNRHDLDNTEYVDMREVQKRGGSHRDMNHNSRLAF</sequence>
<evidence type="ECO:0000256" key="4">
    <source>
        <dbReference type="ARBA" id="ARBA00022989"/>
    </source>
</evidence>
<evidence type="ECO:0000256" key="6">
    <source>
        <dbReference type="ARBA" id="ARBA00023157"/>
    </source>
</evidence>
<dbReference type="EMBL" id="QBIY01011906">
    <property type="protein sequence ID" value="RXN28120.1"/>
    <property type="molecule type" value="Genomic_DNA"/>
</dbReference>
<evidence type="ECO:0000259" key="11">
    <source>
        <dbReference type="Pfam" id="PF07686"/>
    </source>
</evidence>
<keyword evidence="5 9" id="KW-0472">Membrane</keyword>
<evidence type="ECO:0000256" key="9">
    <source>
        <dbReference type="SAM" id="Phobius"/>
    </source>
</evidence>